<evidence type="ECO:0000313" key="1">
    <source>
        <dbReference type="EMBL" id="KPM09457.1"/>
    </source>
</evidence>
<protein>
    <submittedName>
        <fullName evidence="1">Uncharacterized protein</fullName>
    </submittedName>
</protein>
<dbReference type="GO" id="GO:0006270">
    <property type="term" value="P:DNA replication initiation"/>
    <property type="evidence" value="ECO:0007669"/>
    <property type="project" value="TreeGrafter"/>
</dbReference>
<accession>A0A132AEV3</accession>
<dbReference type="PANTHER" id="PTHR12087:SF0">
    <property type="entry name" value="ORIGIN RECOGNITION COMPLEX SUBUNIT 4"/>
    <property type="match status" value="1"/>
</dbReference>
<proteinExistence type="predicted"/>
<dbReference type="InterPro" id="IPR016527">
    <property type="entry name" value="ORC4"/>
</dbReference>
<dbReference type="GO" id="GO:0003688">
    <property type="term" value="F:DNA replication origin binding"/>
    <property type="evidence" value="ECO:0007669"/>
    <property type="project" value="TreeGrafter"/>
</dbReference>
<name>A0A132AEV3_SARSC</name>
<dbReference type="PANTHER" id="PTHR12087">
    <property type="entry name" value="ORIGIN RECOGNITION COMPLEX SUBUNIT 4"/>
    <property type="match status" value="1"/>
</dbReference>
<dbReference type="VEuPathDB" id="VectorBase:SSCA008092"/>
<gene>
    <name evidence="1" type="ORF">QR98_0079930</name>
</gene>
<dbReference type="GO" id="GO:0005664">
    <property type="term" value="C:nuclear origin of replication recognition complex"/>
    <property type="evidence" value="ECO:0007669"/>
    <property type="project" value="TreeGrafter"/>
</dbReference>
<dbReference type="Gene3D" id="3.40.50.300">
    <property type="entry name" value="P-loop containing nucleotide triphosphate hydrolases"/>
    <property type="match status" value="1"/>
</dbReference>
<reference evidence="1 2" key="1">
    <citation type="journal article" date="2015" name="Parasit. Vectors">
        <title>Draft genome of the scabies mite.</title>
        <authorList>
            <person name="Rider S.D.Jr."/>
            <person name="Morgan M.S."/>
            <person name="Arlian L.G."/>
        </authorList>
    </citation>
    <scope>NUCLEOTIDE SEQUENCE [LARGE SCALE GENOMIC DNA]</scope>
    <source>
        <strain evidence="1">Arlian Lab</strain>
    </source>
</reference>
<evidence type="ECO:0000313" key="2">
    <source>
        <dbReference type="Proteomes" id="UP000616769"/>
    </source>
</evidence>
<comment type="caution">
    <text evidence="1">The sequence shown here is derived from an EMBL/GenBank/DDBJ whole genome shotgun (WGS) entry which is preliminary data.</text>
</comment>
<dbReference type="InterPro" id="IPR027417">
    <property type="entry name" value="P-loop_NTPase"/>
</dbReference>
<sequence>MNLLRRSEASSLIVCGDAGIGKKTLIKNCLASFSIFLDECFDRNSADRSHRSMNEDFKHLKISLLKFDGLIHGKNDLATIRLIALRFLTENEKNFRSIILLNNFEIFCRKQQTLLYNLLDLTQHGRSILLIGITRRLDYLELLEKRVRSRLTQRVVHLISPFEDLEQYQDYCYERIEHFCQKNPNLRENFRLNKDRLNNDLAETFAINPNFDEINRIIAQYSFHMPTIENGGQQQLEGSFRTITTASSEMSDPKILALCRLKKNDLIILIVILKCLREQESEIFTCAELYLWSMNFALLRRIRMGLIIKSIYNLMDYDLIINETECSKKKISRHTMPCIDKWTKLIPNIGDFQLKQYLQAFDQIIPQQIKKLLN</sequence>
<dbReference type="Proteomes" id="UP000616769">
    <property type="component" value="Unassembled WGS sequence"/>
</dbReference>
<dbReference type="OrthoDB" id="343623at2759"/>
<dbReference type="AlphaFoldDB" id="A0A132AEV3"/>
<organism evidence="1 2">
    <name type="scientific">Sarcoptes scabiei</name>
    <name type="common">Itch mite</name>
    <name type="synonym">Acarus scabiei</name>
    <dbReference type="NCBI Taxonomy" id="52283"/>
    <lineage>
        <taxon>Eukaryota</taxon>
        <taxon>Metazoa</taxon>
        <taxon>Ecdysozoa</taxon>
        <taxon>Arthropoda</taxon>
        <taxon>Chelicerata</taxon>
        <taxon>Arachnida</taxon>
        <taxon>Acari</taxon>
        <taxon>Acariformes</taxon>
        <taxon>Sarcoptiformes</taxon>
        <taxon>Astigmata</taxon>
        <taxon>Psoroptidia</taxon>
        <taxon>Sarcoptoidea</taxon>
        <taxon>Sarcoptidae</taxon>
        <taxon>Sarcoptinae</taxon>
        <taxon>Sarcoptes</taxon>
    </lineage>
</organism>
<dbReference type="SUPFAM" id="SSF52540">
    <property type="entry name" value="P-loop containing nucleoside triphosphate hydrolases"/>
    <property type="match status" value="1"/>
</dbReference>
<dbReference type="EMBL" id="JXLN01013571">
    <property type="protein sequence ID" value="KPM09457.1"/>
    <property type="molecule type" value="Genomic_DNA"/>
</dbReference>